<evidence type="ECO:0000259" key="1">
    <source>
        <dbReference type="Pfam" id="PF12728"/>
    </source>
</evidence>
<dbReference type="SUPFAM" id="SSF46955">
    <property type="entry name" value="Putative DNA-binding domain"/>
    <property type="match status" value="1"/>
</dbReference>
<dbReference type="Proteomes" id="UP000218165">
    <property type="component" value="Chromosome"/>
</dbReference>
<dbReference type="InterPro" id="IPR009061">
    <property type="entry name" value="DNA-bd_dom_put_sf"/>
</dbReference>
<keyword evidence="3" id="KW-1185">Reference proteome</keyword>
<dbReference type="AlphaFoldDB" id="A0A291GM77"/>
<reference evidence="3" key="1">
    <citation type="submission" date="2017-09" db="EMBL/GenBank/DDBJ databases">
        <title>Brachybacterium sp. VM2412.</title>
        <authorList>
            <person name="Tak E.J."/>
            <person name="Bae J.-W."/>
        </authorList>
    </citation>
    <scope>NUCLEOTIDE SEQUENCE [LARGE SCALE GENOMIC DNA]</scope>
    <source>
        <strain evidence="3">VM2412</strain>
    </source>
</reference>
<gene>
    <name evidence="2" type="ORF">CFK38_06260</name>
</gene>
<name>A0A291GM77_9MICO</name>
<dbReference type="RefSeq" id="WP_096802309.1">
    <property type="nucleotide sequence ID" value="NZ_CP023563.1"/>
</dbReference>
<protein>
    <submittedName>
        <fullName evidence="2">Excisionase</fullName>
    </submittedName>
</protein>
<dbReference type="OrthoDB" id="3267842at2"/>
<proteinExistence type="predicted"/>
<sequence>MSVTFSSSSGVTPERLLAPPEAADLLGIAPQTCANWRSMGKGPRFVRVGSRSVRYRLSDLLAYVEGLETVEAVAA</sequence>
<evidence type="ECO:0000313" key="2">
    <source>
        <dbReference type="EMBL" id="ATG51172.1"/>
    </source>
</evidence>
<accession>A0A291GM77</accession>
<evidence type="ECO:0000313" key="3">
    <source>
        <dbReference type="Proteomes" id="UP000218165"/>
    </source>
</evidence>
<dbReference type="EMBL" id="CP023563">
    <property type="protein sequence ID" value="ATG51172.1"/>
    <property type="molecule type" value="Genomic_DNA"/>
</dbReference>
<dbReference type="KEGG" id="brz:CFK38_06260"/>
<feature type="domain" description="Helix-turn-helix" evidence="1">
    <location>
        <begin position="19"/>
        <end position="66"/>
    </location>
</feature>
<organism evidence="2 3">
    <name type="scientific">Brachybacterium vulturis</name>
    <dbReference type="NCBI Taxonomy" id="2017484"/>
    <lineage>
        <taxon>Bacteria</taxon>
        <taxon>Bacillati</taxon>
        <taxon>Actinomycetota</taxon>
        <taxon>Actinomycetes</taxon>
        <taxon>Micrococcales</taxon>
        <taxon>Dermabacteraceae</taxon>
        <taxon>Brachybacterium</taxon>
    </lineage>
</organism>
<dbReference type="Pfam" id="PF12728">
    <property type="entry name" value="HTH_17"/>
    <property type="match status" value="1"/>
</dbReference>
<dbReference type="InterPro" id="IPR041657">
    <property type="entry name" value="HTH_17"/>
</dbReference>